<evidence type="ECO:0008006" key="4">
    <source>
        <dbReference type="Google" id="ProtNLM"/>
    </source>
</evidence>
<reference evidence="2" key="1">
    <citation type="journal article" date="2023" name="Mol. Phylogenet. Evol.">
        <title>Genome-scale phylogeny and comparative genomics of the fungal order Sordariales.</title>
        <authorList>
            <person name="Hensen N."/>
            <person name="Bonometti L."/>
            <person name="Westerberg I."/>
            <person name="Brannstrom I.O."/>
            <person name="Guillou S."/>
            <person name="Cros-Aarteil S."/>
            <person name="Calhoun S."/>
            <person name="Haridas S."/>
            <person name="Kuo A."/>
            <person name="Mondo S."/>
            <person name="Pangilinan J."/>
            <person name="Riley R."/>
            <person name="LaButti K."/>
            <person name="Andreopoulos B."/>
            <person name="Lipzen A."/>
            <person name="Chen C."/>
            <person name="Yan M."/>
            <person name="Daum C."/>
            <person name="Ng V."/>
            <person name="Clum A."/>
            <person name="Steindorff A."/>
            <person name="Ohm R.A."/>
            <person name="Martin F."/>
            <person name="Silar P."/>
            <person name="Natvig D.O."/>
            <person name="Lalanne C."/>
            <person name="Gautier V."/>
            <person name="Ament-Velasquez S.L."/>
            <person name="Kruys A."/>
            <person name="Hutchinson M.I."/>
            <person name="Powell A.J."/>
            <person name="Barry K."/>
            <person name="Miller A.N."/>
            <person name="Grigoriev I.V."/>
            <person name="Debuchy R."/>
            <person name="Gladieux P."/>
            <person name="Hiltunen Thoren M."/>
            <person name="Johannesson H."/>
        </authorList>
    </citation>
    <scope>NUCLEOTIDE SEQUENCE</scope>
    <source>
        <strain evidence="2">CBS 118394</strain>
    </source>
</reference>
<dbReference type="SUPFAM" id="SSF53067">
    <property type="entry name" value="Actin-like ATPase domain"/>
    <property type="match status" value="1"/>
</dbReference>
<dbReference type="EMBL" id="JAUEDM010000011">
    <property type="protein sequence ID" value="KAK3311916.1"/>
    <property type="molecule type" value="Genomic_DNA"/>
</dbReference>
<sequence>MVKTKAARNGPPKPVTIGIDIGSVSSRAFIYGAPDGLEIPVNNKSYQILKSSGRYLTGDFSSSGYPFDDRGPVYLGEDTSPDRQVVSLKYGPYVLVNTSDSLLQEYLLVGPLMERRHDVKFRDRLRRGLEDLFRVIEARVKEICKRERLQIVEIALTIPAQWTLVFEDLYRNIVADVFKCPSSNIFFCTETEALANFLLTDHLEDLGEDGCHHEVILLLDFGGHSANGCMFEVIQGEDGESSFFQIGKSFGVGGGSEQWEYAIGERCTQLFMDGHPAAMTFQRRQNCLDQFNRKKANLGPGFEASVRFSIDDEGVPWFLTVKKEDIDKCWEQAYCGPLKVASDSIAQVAKLDAVYHCCPLVVVAGGSGRHGTLRQRLTEMCKRANLREPFFIDDLNSTYGTSNIARGAAYAIGNRLTTARFFERGAAIGIQMRQGIRNPNALWDNTAKFLTSTDRQKPQTFNATGRDEFQLVCDPVFSTRVNKEDENRLYYTKCYNLLYLGKLAGGKWCFVLTLEGEGDNMWLVVNRSRKPFKRKSRWTDVRTDRLPLYFDAGANCVHVGVRGRSLKELDLQLPELAGEEYEEYYEQIAAADEGEGGEDDSQQHVERQLQQGTEEKRETMTTVWVGGRTTVSESEELQRAKLAPLTPTTESKAEFQAMAALARRAKPAGSLRNLERVDPLEPRRRKTPPMMSAFQNRDHLGTRPKDED</sequence>
<gene>
    <name evidence="2" type="ORF">B0H66DRAFT_571251</name>
</gene>
<evidence type="ECO:0000256" key="1">
    <source>
        <dbReference type="SAM" id="MobiDB-lite"/>
    </source>
</evidence>
<feature type="compositionally biased region" description="Basic and acidic residues" evidence="1">
    <location>
        <begin position="673"/>
        <end position="682"/>
    </location>
</feature>
<proteinExistence type="predicted"/>
<name>A0AAE0HTX7_9PEZI</name>
<protein>
    <recommendedName>
        <fullName evidence="4">Actin-like ATPase domain-containing protein</fullName>
    </recommendedName>
</protein>
<reference evidence="2" key="2">
    <citation type="submission" date="2023-06" db="EMBL/GenBank/DDBJ databases">
        <authorList>
            <consortium name="Lawrence Berkeley National Laboratory"/>
            <person name="Haridas S."/>
            <person name="Hensen N."/>
            <person name="Bonometti L."/>
            <person name="Westerberg I."/>
            <person name="Brannstrom I.O."/>
            <person name="Guillou S."/>
            <person name="Cros-Aarteil S."/>
            <person name="Calhoun S."/>
            <person name="Kuo A."/>
            <person name="Mondo S."/>
            <person name="Pangilinan J."/>
            <person name="Riley R."/>
            <person name="Labutti K."/>
            <person name="Andreopoulos B."/>
            <person name="Lipzen A."/>
            <person name="Chen C."/>
            <person name="Yanf M."/>
            <person name="Daum C."/>
            <person name="Ng V."/>
            <person name="Clum A."/>
            <person name="Steindorff A."/>
            <person name="Ohm R."/>
            <person name="Martin F."/>
            <person name="Silar P."/>
            <person name="Natvig D."/>
            <person name="Lalanne C."/>
            <person name="Gautier V."/>
            <person name="Ament-Velasquez S.L."/>
            <person name="Kruys A."/>
            <person name="Hutchinson M.I."/>
            <person name="Powell A.J."/>
            <person name="Barry K."/>
            <person name="Miller A.N."/>
            <person name="Grigoriev I.V."/>
            <person name="Debuchy R."/>
            <person name="Gladieux P."/>
            <person name="Thoren M.H."/>
            <person name="Johannesson H."/>
        </authorList>
    </citation>
    <scope>NUCLEOTIDE SEQUENCE</scope>
    <source>
        <strain evidence="2">CBS 118394</strain>
    </source>
</reference>
<dbReference type="InterPro" id="IPR043129">
    <property type="entry name" value="ATPase_NBD"/>
</dbReference>
<organism evidence="2 3">
    <name type="scientific">Apodospora peruviana</name>
    <dbReference type="NCBI Taxonomy" id="516989"/>
    <lineage>
        <taxon>Eukaryota</taxon>
        <taxon>Fungi</taxon>
        <taxon>Dikarya</taxon>
        <taxon>Ascomycota</taxon>
        <taxon>Pezizomycotina</taxon>
        <taxon>Sordariomycetes</taxon>
        <taxon>Sordariomycetidae</taxon>
        <taxon>Sordariales</taxon>
        <taxon>Lasiosphaeriaceae</taxon>
        <taxon>Apodospora</taxon>
    </lineage>
</organism>
<keyword evidence="3" id="KW-1185">Reference proteome</keyword>
<dbReference type="Proteomes" id="UP001283341">
    <property type="component" value="Unassembled WGS sequence"/>
</dbReference>
<evidence type="ECO:0000313" key="2">
    <source>
        <dbReference type="EMBL" id="KAK3311916.1"/>
    </source>
</evidence>
<accession>A0AAE0HTX7</accession>
<comment type="caution">
    <text evidence="2">The sequence shown here is derived from an EMBL/GenBank/DDBJ whole genome shotgun (WGS) entry which is preliminary data.</text>
</comment>
<dbReference type="AlphaFoldDB" id="A0AAE0HTX7"/>
<feature type="region of interest" description="Disordered" evidence="1">
    <location>
        <begin position="592"/>
        <end position="649"/>
    </location>
</feature>
<feature type="compositionally biased region" description="Basic and acidic residues" evidence="1">
    <location>
        <begin position="696"/>
        <end position="708"/>
    </location>
</feature>
<evidence type="ECO:0000313" key="3">
    <source>
        <dbReference type="Proteomes" id="UP001283341"/>
    </source>
</evidence>
<feature type="compositionally biased region" description="Basic and acidic residues" evidence="1">
    <location>
        <begin position="601"/>
        <end position="619"/>
    </location>
</feature>
<feature type="region of interest" description="Disordered" evidence="1">
    <location>
        <begin position="661"/>
        <end position="708"/>
    </location>
</feature>